<feature type="compositionally biased region" description="Basic and acidic residues" evidence="1">
    <location>
        <begin position="1"/>
        <end position="27"/>
    </location>
</feature>
<dbReference type="EMBL" id="JAGMUU010000049">
    <property type="protein sequence ID" value="KAH7112786.1"/>
    <property type="molecule type" value="Genomic_DNA"/>
</dbReference>
<protein>
    <submittedName>
        <fullName evidence="2">Uncharacterized protein</fullName>
    </submittedName>
</protein>
<feature type="compositionally biased region" description="Acidic residues" evidence="1">
    <location>
        <begin position="241"/>
        <end position="266"/>
    </location>
</feature>
<organism evidence="2 3">
    <name type="scientific">Dactylonectria estremocensis</name>
    <dbReference type="NCBI Taxonomy" id="1079267"/>
    <lineage>
        <taxon>Eukaryota</taxon>
        <taxon>Fungi</taxon>
        <taxon>Dikarya</taxon>
        <taxon>Ascomycota</taxon>
        <taxon>Pezizomycotina</taxon>
        <taxon>Sordariomycetes</taxon>
        <taxon>Hypocreomycetidae</taxon>
        <taxon>Hypocreales</taxon>
        <taxon>Nectriaceae</taxon>
        <taxon>Dactylonectria</taxon>
    </lineage>
</organism>
<feature type="region of interest" description="Disordered" evidence="1">
    <location>
        <begin position="295"/>
        <end position="314"/>
    </location>
</feature>
<evidence type="ECO:0000313" key="3">
    <source>
        <dbReference type="Proteomes" id="UP000717696"/>
    </source>
</evidence>
<reference evidence="2" key="1">
    <citation type="journal article" date="2021" name="Nat. Commun.">
        <title>Genetic determinants of endophytism in the Arabidopsis root mycobiome.</title>
        <authorList>
            <person name="Mesny F."/>
            <person name="Miyauchi S."/>
            <person name="Thiergart T."/>
            <person name="Pickel B."/>
            <person name="Atanasova L."/>
            <person name="Karlsson M."/>
            <person name="Huettel B."/>
            <person name="Barry K.W."/>
            <person name="Haridas S."/>
            <person name="Chen C."/>
            <person name="Bauer D."/>
            <person name="Andreopoulos W."/>
            <person name="Pangilinan J."/>
            <person name="LaButti K."/>
            <person name="Riley R."/>
            <person name="Lipzen A."/>
            <person name="Clum A."/>
            <person name="Drula E."/>
            <person name="Henrissat B."/>
            <person name="Kohler A."/>
            <person name="Grigoriev I.V."/>
            <person name="Martin F.M."/>
            <person name="Hacquard S."/>
        </authorList>
    </citation>
    <scope>NUCLEOTIDE SEQUENCE</scope>
    <source>
        <strain evidence="2">MPI-CAGE-AT-0021</strain>
    </source>
</reference>
<sequence length="1369" mass="155758">MPEAAKRRGRPRKYDTPEEKARQDVIAKRARRRLRNSSVHGDIRFQVYVPQPIEALPPSSSPQGRPESTSCLDVLANTASRSDRTEAPLPPALNDTTSDTIVARNGLRSQSTEGAVLALPCLQHLRNAAEPRRTIDTGSNSPSPLGEAVLSSCVMGPCGNQCHSTGDDICETSDLQSHYAPISGSSERESTSRFSPERTSAPPDLDAYRAVENDAGRIREDGNTTYQEEGIGDGLLSDVESQSEDAFETDSSSESDVSDAESEMDINDTSVPSESDLYLAKVFLERNWAHLCDCQEEEEEEEEENVSSDERPGLGLKDMADYWRNLAVPDAIGTASPHAGTDENEQVQPDWSSILSGGDSRPSLNIRRSQKIAPSIQRTWDVDSVISWASCLSINRGLYVSYHPPTSRNFGSNIHVFHQGTALHLIPHLRLGSGRQSPQFGVYIFFPGISHSCRTTTYLTKDERRRWINQLLLPAIRRCCPPDVIQHHPRSFDDVESKAYSRQRETCGGMVPNRMDMHHYLPHEYLQAMWHHMTQSTEQPELAMFRGMFIVLSAKNIKLEAKSPTFQECRTKIITHLHQVLDWSRADLSNTWVDIGLENTAALEKCTILHKSRCLESWVRSMRCSTDKPLISSEHFNWNLTGQVGSARVETRRSHPLRKGGIAYAQRYNVNKDLFSTASKRDCGLFGEPNLEGLTCPSSLLDAWIVAARQYRNAGLATSLQSAPKLKRLRKVFQAMKSRIGFALDSSMETSFGVREEYRVSWELFTTVDPSTSHPRGPHRPFWVLPTAHVNEFMRWEFNRWLSAIEFVRARGSRRDANWEDHQRNMIMVTILLRSLKASVNCHHVAKRSQMFKGTYKNRQGKPLRGLDFESSMRQTGLAWLPSDLFNWPDFHLDDDLVASTSFAFNGLQGVFRNWKDVDTVSREYCKARELEDHLRTSEPSEHSDILDRMRKMVYRHLALQVIRQSCTDPYLDARLEDEHSTIWEGYQGLSYDIIHHLAGEAPYLSHVRKGTHGLGNTYPERVQGLFGWDDGIARTLWDHCYYRQLARRFYMAISAHMSLTDAESWKSSLGRQALPHFWIIPHYNKHSLFTKLPKNPNRFAATRSFISGLYQRRICDDGMEVCKEERWLFGGNMYMDGLPDSLLQQDEAENDATEVDAQTFMIDFGCPLPFTEIPRMITEGLEASRQLFAHGNQKVLAHYETAHNCLVQALGDPLCDLLLMIVLTFTSSTVTPALPIDKSSFEAGPRKDPGILAVTLATRMLWFLYPRWFPWEKDDGMVLRIPEMMKKMEHKGVNNRMLCKLGWVVRSRGYRDNPRNSELSLRSEEELLELRTELLSLMNSPPAFIARIFWSQDEIWMERCLGIIIPSS</sequence>
<evidence type="ECO:0000256" key="1">
    <source>
        <dbReference type="SAM" id="MobiDB-lite"/>
    </source>
</evidence>
<gene>
    <name evidence="2" type="ORF">B0J13DRAFT_575366</name>
</gene>
<feature type="compositionally biased region" description="Acidic residues" evidence="1">
    <location>
        <begin position="295"/>
        <end position="307"/>
    </location>
</feature>
<evidence type="ECO:0000313" key="2">
    <source>
        <dbReference type="EMBL" id="KAH7112786.1"/>
    </source>
</evidence>
<feature type="region of interest" description="Disordered" evidence="1">
    <location>
        <begin position="1"/>
        <end position="41"/>
    </location>
</feature>
<feature type="region of interest" description="Disordered" evidence="1">
    <location>
        <begin position="180"/>
        <end position="206"/>
    </location>
</feature>
<comment type="caution">
    <text evidence="2">The sequence shown here is derived from an EMBL/GenBank/DDBJ whole genome shotgun (WGS) entry which is preliminary data.</text>
</comment>
<feature type="region of interest" description="Disordered" evidence="1">
    <location>
        <begin position="240"/>
        <end position="271"/>
    </location>
</feature>
<dbReference type="Proteomes" id="UP000717696">
    <property type="component" value="Unassembled WGS sequence"/>
</dbReference>
<keyword evidence="3" id="KW-1185">Reference proteome</keyword>
<name>A0A9P9I9I4_9HYPO</name>
<proteinExistence type="predicted"/>
<accession>A0A9P9I9I4</accession>
<dbReference type="OrthoDB" id="5369347at2759"/>